<evidence type="ECO:0000313" key="2">
    <source>
        <dbReference type="Proteomes" id="UP000187406"/>
    </source>
</evidence>
<dbReference type="PANTHER" id="PTHR33355:SF15">
    <property type="entry name" value="WALL-ASSOCIATED RECEPTOR KINASE GALACTURONAN-BINDING DOMAIN-CONTAINING PROTEIN"/>
    <property type="match status" value="1"/>
</dbReference>
<dbReference type="STRING" id="3775.A0A1Q3DDK7"/>
<dbReference type="Proteomes" id="UP000187406">
    <property type="component" value="Unassembled WGS sequence"/>
</dbReference>
<reference evidence="2" key="1">
    <citation type="submission" date="2016-04" db="EMBL/GenBank/DDBJ databases">
        <title>Cephalotus genome sequencing.</title>
        <authorList>
            <person name="Fukushima K."/>
            <person name="Hasebe M."/>
            <person name="Fang X."/>
        </authorList>
    </citation>
    <scope>NUCLEOTIDE SEQUENCE [LARGE SCALE GENOMIC DNA]</scope>
    <source>
        <strain evidence="2">cv. St1</strain>
    </source>
</reference>
<organism evidence="1 2">
    <name type="scientific">Cephalotus follicularis</name>
    <name type="common">Albany pitcher plant</name>
    <dbReference type="NCBI Taxonomy" id="3775"/>
    <lineage>
        <taxon>Eukaryota</taxon>
        <taxon>Viridiplantae</taxon>
        <taxon>Streptophyta</taxon>
        <taxon>Embryophyta</taxon>
        <taxon>Tracheophyta</taxon>
        <taxon>Spermatophyta</taxon>
        <taxon>Magnoliopsida</taxon>
        <taxon>eudicotyledons</taxon>
        <taxon>Gunneridae</taxon>
        <taxon>Pentapetalae</taxon>
        <taxon>rosids</taxon>
        <taxon>fabids</taxon>
        <taxon>Oxalidales</taxon>
        <taxon>Cephalotaceae</taxon>
        <taxon>Cephalotus</taxon>
    </lineage>
</organism>
<dbReference type="EMBL" id="BDDD01006336">
    <property type="protein sequence ID" value="GAV90515.1"/>
    <property type="molecule type" value="Genomic_DNA"/>
</dbReference>
<evidence type="ECO:0000313" key="1">
    <source>
        <dbReference type="EMBL" id="GAV90515.1"/>
    </source>
</evidence>
<dbReference type="InParanoid" id="A0A1Q3DDK7"/>
<evidence type="ECO:0008006" key="3">
    <source>
        <dbReference type="Google" id="ProtNLM"/>
    </source>
</evidence>
<name>A0A1Q3DDK7_CEPFO</name>
<accession>A0A1Q3DDK7</accession>
<dbReference type="PANTHER" id="PTHR33355">
    <property type="entry name" value="WALL-ASSOCIATED RECEPTOR KINASE CARBOXY-TERMINAL PROTEIN-RELATED"/>
    <property type="match status" value="1"/>
</dbReference>
<gene>
    <name evidence="1" type="ORF">CFOL_v3_33924</name>
</gene>
<keyword evidence="2" id="KW-1185">Reference proteome</keyword>
<dbReference type="OrthoDB" id="1918322at2759"/>
<sequence length="200" mass="22249">MKAPHQVLLYTVVLILTHTTTYTFSVTHYKAYGTYQVPYPLSTVPTYSDHDYTILCDTNTNNLLFNTLNNTYPITTITSSNQRLTIKPSPLLPNTSVTSNYIHQGIQLNSSLPFNITSSNTIMYLNCTIELLSSPMNYNASSLCHAYVNNTVVAAACVSSLRCTFRAGGTLTSPMIRVRDSRCRGNKEGRSENVFSCSIY</sequence>
<comment type="caution">
    <text evidence="1">The sequence shown here is derived from an EMBL/GenBank/DDBJ whole genome shotgun (WGS) entry which is preliminary data.</text>
</comment>
<protein>
    <recommendedName>
        <fullName evidence="3">GUB_WAK_bind domain-containing protein</fullName>
    </recommendedName>
</protein>
<dbReference type="AlphaFoldDB" id="A0A1Q3DDK7"/>
<proteinExistence type="predicted"/>